<evidence type="ECO:0000313" key="1">
    <source>
        <dbReference type="EMBL" id="TLD41879.1"/>
    </source>
</evidence>
<dbReference type="EMBL" id="SULG01000034">
    <property type="protein sequence ID" value="TLD41879.1"/>
    <property type="molecule type" value="Genomic_DNA"/>
</dbReference>
<dbReference type="AlphaFoldDB" id="A0A533QBT1"/>
<accession>A0A533QBT1</accession>
<gene>
    <name evidence="1" type="ORF">JETT_1896</name>
</gene>
<protein>
    <submittedName>
        <fullName evidence="1">Uncharacterized protein</fullName>
    </submittedName>
</protein>
<comment type="caution">
    <text evidence="1">The sequence shown here is derived from an EMBL/GenBank/DDBJ whole genome shotgun (WGS) entry which is preliminary data.</text>
</comment>
<reference evidence="1 2" key="1">
    <citation type="submission" date="2019-04" db="EMBL/GenBank/DDBJ databases">
        <title>Genome of a novel bacterium Candidatus Jettenia ecosi reconstructed from metagenome of an anammox bioreactor.</title>
        <authorList>
            <person name="Mardanov A.V."/>
            <person name="Beletsky A.V."/>
            <person name="Ravin N.V."/>
            <person name="Botchkova E.A."/>
            <person name="Litti Y.V."/>
            <person name="Nozhevnikova A.N."/>
        </authorList>
    </citation>
    <scope>NUCLEOTIDE SEQUENCE [LARGE SCALE GENOMIC DNA]</scope>
    <source>
        <strain evidence="1">J2</strain>
    </source>
</reference>
<evidence type="ECO:0000313" key="2">
    <source>
        <dbReference type="Proteomes" id="UP000319783"/>
    </source>
</evidence>
<sequence length="110" mass="12043">MCPGSIGNDRTSEEWGKDMIKKYLIVISLAGMSLAGCATSQVEKDYGNSFQLVKSNQMLNPEAGKNLDPVYGLDGHAALIIMEKYRKSFEIHSAPPIYPMGVTIGQTSMR</sequence>
<name>A0A533QBT1_9BACT</name>
<dbReference type="Proteomes" id="UP000319783">
    <property type="component" value="Unassembled WGS sequence"/>
</dbReference>
<proteinExistence type="predicted"/>
<organism evidence="1 2">
    <name type="scientific">Candidatus Jettenia ecosi</name>
    <dbReference type="NCBI Taxonomy" id="2494326"/>
    <lineage>
        <taxon>Bacteria</taxon>
        <taxon>Pseudomonadati</taxon>
        <taxon>Planctomycetota</taxon>
        <taxon>Candidatus Brocadiia</taxon>
        <taxon>Candidatus Brocadiales</taxon>
        <taxon>Candidatus Brocadiaceae</taxon>
        <taxon>Candidatus Jettenia</taxon>
    </lineage>
</organism>